<dbReference type="OrthoDB" id="10277010at2759"/>
<dbReference type="AlphaFoldDB" id="A0A8X6K3M4"/>
<keyword evidence="3" id="KW-1185">Reference proteome</keyword>
<gene>
    <name evidence="2" type="ORF">TNCT_263781</name>
</gene>
<evidence type="ECO:0000313" key="3">
    <source>
        <dbReference type="Proteomes" id="UP000887116"/>
    </source>
</evidence>
<reference evidence="2" key="1">
    <citation type="submission" date="2020-07" db="EMBL/GenBank/DDBJ databases">
        <title>Multicomponent nature underlies the extraordinary mechanical properties of spider dragline silk.</title>
        <authorList>
            <person name="Kono N."/>
            <person name="Nakamura H."/>
            <person name="Mori M."/>
            <person name="Yoshida Y."/>
            <person name="Ohtoshi R."/>
            <person name="Malay A.D."/>
            <person name="Moran D.A.P."/>
            <person name="Tomita M."/>
            <person name="Numata K."/>
            <person name="Arakawa K."/>
        </authorList>
    </citation>
    <scope>NUCLEOTIDE SEQUENCE</scope>
</reference>
<dbReference type="Proteomes" id="UP000887116">
    <property type="component" value="Unassembled WGS sequence"/>
</dbReference>
<sequence length="100" mass="11396">MFWFLVASVGRQLRTLVALISWMRQPWIKEAVSGGRRYCRGLPDFFHYRFGTFHHLVGWSAVRIIILFASIIPQLLSSFFFASIFQLRGGNDADGVLSSG</sequence>
<evidence type="ECO:0000313" key="2">
    <source>
        <dbReference type="EMBL" id="GFR29436.1"/>
    </source>
</evidence>
<keyword evidence="1" id="KW-0812">Transmembrane</keyword>
<accession>A0A8X6K3M4</accession>
<feature type="transmembrane region" description="Helical" evidence="1">
    <location>
        <begin position="56"/>
        <end position="81"/>
    </location>
</feature>
<keyword evidence="1" id="KW-0472">Membrane</keyword>
<proteinExistence type="predicted"/>
<dbReference type="EMBL" id="BMAO01019259">
    <property type="protein sequence ID" value="GFR29436.1"/>
    <property type="molecule type" value="Genomic_DNA"/>
</dbReference>
<comment type="caution">
    <text evidence="2">The sequence shown here is derived from an EMBL/GenBank/DDBJ whole genome shotgun (WGS) entry which is preliminary data.</text>
</comment>
<keyword evidence="1" id="KW-1133">Transmembrane helix</keyword>
<protein>
    <submittedName>
        <fullName evidence="2">Uncharacterized protein</fullName>
    </submittedName>
</protein>
<name>A0A8X6K3M4_TRICU</name>
<evidence type="ECO:0000256" key="1">
    <source>
        <dbReference type="SAM" id="Phobius"/>
    </source>
</evidence>
<organism evidence="2 3">
    <name type="scientific">Trichonephila clavata</name>
    <name type="common">Joro spider</name>
    <name type="synonym">Nephila clavata</name>
    <dbReference type="NCBI Taxonomy" id="2740835"/>
    <lineage>
        <taxon>Eukaryota</taxon>
        <taxon>Metazoa</taxon>
        <taxon>Ecdysozoa</taxon>
        <taxon>Arthropoda</taxon>
        <taxon>Chelicerata</taxon>
        <taxon>Arachnida</taxon>
        <taxon>Araneae</taxon>
        <taxon>Araneomorphae</taxon>
        <taxon>Entelegynae</taxon>
        <taxon>Araneoidea</taxon>
        <taxon>Nephilidae</taxon>
        <taxon>Trichonephila</taxon>
    </lineage>
</organism>